<name>A0A8B9T6J6_ANAPL</name>
<evidence type="ECO:0000313" key="18">
    <source>
        <dbReference type="Ensembl" id="ENSAPLP00020016504.1"/>
    </source>
</evidence>
<keyword evidence="6" id="KW-0963">Cytoplasm</keyword>
<evidence type="ECO:0000256" key="1">
    <source>
        <dbReference type="ARBA" id="ARBA00004173"/>
    </source>
</evidence>
<dbReference type="PANTHER" id="PTHR10903">
    <property type="entry name" value="GTPASE, IMAP FAMILY MEMBER-RELATED"/>
    <property type="match status" value="1"/>
</dbReference>
<accession>A0A8B9T6J6</accession>
<evidence type="ECO:0000256" key="6">
    <source>
        <dbReference type="ARBA" id="ARBA00022490"/>
    </source>
</evidence>
<dbReference type="Pfam" id="PF04548">
    <property type="entry name" value="AIG1"/>
    <property type="match status" value="1"/>
</dbReference>
<dbReference type="InterPro" id="IPR045058">
    <property type="entry name" value="GIMA/IAN/Toc"/>
</dbReference>
<evidence type="ECO:0000256" key="3">
    <source>
        <dbReference type="ARBA" id="ARBA00004514"/>
    </source>
</evidence>
<reference evidence="18" key="3">
    <citation type="submission" date="2025-09" db="UniProtKB">
        <authorList>
            <consortium name="Ensembl"/>
        </authorList>
    </citation>
    <scope>IDENTIFICATION</scope>
</reference>
<dbReference type="AlphaFoldDB" id="A0A8B9T6J6"/>
<dbReference type="GO" id="GO:0005525">
    <property type="term" value="F:GTP binding"/>
    <property type="evidence" value="ECO:0007669"/>
    <property type="project" value="UniProtKB-KW"/>
</dbReference>
<comment type="similarity">
    <text evidence="5">Belongs to the TRAFAC class TrmE-Era-EngA-EngB-Septin-like GTPase superfamily. AIG1/Toc34/Toc159-like paraseptin GTPase family. IAN subfamily.</text>
</comment>
<dbReference type="PANTHER" id="PTHR10903:SF170">
    <property type="entry name" value="GTPASE IMAP FAMILY MEMBER 7"/>
    <property type="match status" value="1"/>
</dbReference>
<evidence type="ECO:0000256" key="9">
    <source>
        <dbReference type="ARBA" id="ARBA00022824"/>
    </source>
</evidence>
<evidence type="ECO:0000256" key="15">
    <source>
        <dbReference type="ARBA" id="ARBA00077278"/>
    </source>
</evidence>
<feature type="domain" description="AIG1-type G" evidence="17">
    <location>
        <begin position="77"/>
        <end position="280"/>
    </location>
</feature>
<evidence type="ECO:0000259" key="17">
    <source>
        <dbReference type="PROSITE" id="PS51720"/>
    </source>
</evidence>
<reference evidence="18" key="2">
    <citation type="submission" date="2025-08" db="UniProtKB">
        <authorList>
            <consortium name="Ensembl"/>
        </authorList>
    </citation>
    <scope>IDENTIFICATION</scope>
</reference>
<dbReference type="SUPFAM" id="SSF52540">
    <property type="entry name" value="P-loop containing nucleoside triphosphate hydrolases"/>
    <property type="match status" value="1"/>
</dbReference>
<dbReference type="GO" id="GO:0005739">
    <property type="term" value="C:mitochondrion"/>
    <property type="evidence" value="ECO:0007669"/>
    <property type="project" value="UniProtKB-SubCell"/>
</dbReference>
<proteinExistence type="inferred from homology"/>
<keyword evidence="8" id="KW-0547">Nucleotide-binding</keyword>
<dbReference type="Ensembl" id="ENSAPLT00020017829.1">
    <property type="protein sequence ID" value="ENSAPLP00020016504.1"/>
    <property type="gene ID" value="ENSAPLG00020011897.1"/>
</dbReference>
<sequence length="291" mass="32392">MGQPLCRTAGPAGDRTLRVPPGFPGGTHSPDHCGGRQGPHHCKQLPHFSHCTYRRRPVTVRSCKVQTRGQKRTGASGRRLNILLVGKTGSGKSATANTILGKKAFKSDVIADSATKSYSAESASFCGREIVVIDTPGLFDTQRANKETAELIGNALRHFYGGVHAIILVMQLTHVSKEEVEVAEWVTKIFHTEAQKYMILLFTRAEDLESPDDIHDFVKSNTHLSGIAGKFTNRYIAFSNKATEQRRKQQVADLIKMIDEMVEKNKDAPCYTREMLEEHTRTFFGKYCTIL</sequence>
<dbReference type="Proteomes" id="UP000694400">
    <property type="component" value="Chromosome 2"/>
</dbReference>
<dbReference type="PROSITE" id="PS51720">
    <property type="entry name" value="G_AIG1"/>
    <property type="match status" value="1"/>
</dbReference>
<dbReference type="InterPro" id="IPR006703">
    <property type="entry name" value="G_AIG1"/>
</dbReference>
<keyword evidence="7" id="KW-0677">Repeat</keyword>
<evidence type="ECO:0000256" key="11">
    <source>
        <dbReference type="ARBA" id="ARBA00023128"/>
    </source>
</evidence>
<keyword evidence="9" id="KW-0256">Endoplasmic reticulum</keyword>
<dbReference type="GO" id="GO:0005783">
    <property type="term" value="C:endoplasmic reticulum"/>
    <property type="evidence" value="ECO:0007669"/>
    <property type="project" value="UniProtKB-SubCell"/>
</dbReference>
<keyword evidence="10" id="KW-0333">Golgi apparatus</keyword>
<feature type="region of interest" description="Disordered" evidence="16">
    <location>
        <begin position="1"/>
        <end position="38"/>
    </location>
</feature>
<evidence type="ECO:0000256" key="7">
    <source>
        <dbReference type="ARBA" id="ARBA00022737"/>
    </source>
</evidence>
<evidence type="ECO:0000256" key="4">
    <source>
        <dbReference type="ARBA" id="ARBA00004555"/>
    </source>
</evidence>
<keyword evidence="12" id="KW-0342">GTP-binding</keyword>
<evidence type="ECO:0000256" key="12">
    <source>
        <dbReference type="ARBA" id="ARBA00023134"/>
    </source>
</evidence>
<organism evidence="18 19">
    <name type="scientific">Anas platyrhynchos</name>
    <name type="common">Mallard</name>
    <name type="synonym">Anas boschas</name>
    <dbReference type="NCBI Taxonomy" id="8839"/>
    <lineage>
        <taxon>Eukaryota</taxon>
        <taxon>Metazoa</taxon>
        <taxon>Chordata</taxon>
        <taxon>Craniata</taxon>
        <taxon>Vertebrata</taxon>
        <taxon>Euteleostomi</taxon>
        <taxon>Archelosauria</taxon>
        <taxon>Archosauria</taxon>
        <taxon>Dinosauria</taxon>
        <taxon>Saurischia</taxon>
        <taxon>Theropoda</taxon>
        <taxon>Coelurosauria</taxon>
        <taxon>Aves</taxon>
        <taxon>Neognathae</taxon>
        <taxon>Galloanserae</taxon>
        <taxon>Anseriformes</taxon>
        <taxon>Anatidae</taxon>
        <taxon>Anatinae</taxon>
        <taxon>Anas</taxon>
    </lineage>
</organism>
<evidence type="ECO:0000256" key="2">
    <source>
        <dbReference type="ARBA" id="ARBA00004240"/>
    </source>
</evidence>
<protein>
    <recommendedName>
        <fullName evidence="14">GTPase IMAP family member 8</fullName>
    </recommendedName>
    <alternativeName>
        <fullName evidence="15">Immune-associated nucleotide-binding protein 9</fullName>
    </alternativeName>
</protein>
<dbReference type="Gene3D" id="3.40.50.300">
    <property type="entry name" value="P-loop containing nucleotide triphosphate hydrolases"/>
    <property type="match status" value="1"/>
</dbReference>
<comment type="function">
    <text evidence="13">Exerts an anti-apoptotic effect in the immune system and is involved in responses to infections.</text>
</comment>
<evidence type="ECO:0000313" key="19">
    <source>
        <dbReference type="Proteomes" id="UP000694400"/>
    </source>
</evidence>
<evidence type="ECO:0000256" key="5">
    <source>
        <dbReference type="ARBA" id="ARBA00008535"/>
    </source>
</evidence>
<evidence type="ECO:0000256" key="10">
    <source>
        <dbReference type="ARBA" id="ARBA00023034"/>
    </source>
</evidence>
<dbReference type="FunFam" id="3.40.50.300:FF:000536">
    <property type="entry name" value="GTPase IMAP family member 8"/>
    <property type="match status" value="1"/>
</dbReference>
<keyword evidence="11" id="KW-0496">Mitochondrion</keyword>
<evidence type="ECO:0000256" key="16">
    <source>
        <dbReference type="SAM" id="MobiDB-lite"/>
    </source>
</evidence>
<dbReference type="GO" id="GO:0005829">
    <property type="term" value="C:cytosol"/>
    <property type="evidence" value="ECO:0007669"/>
    <property type="project" value="UniProtKB-SubCell"/>
</dbReference>
<evidence type="ECO:0000256" key="8">
    <source>
        <dbReference type="ARBA" id="ARBA00022741"/>
    </source>
</evidence>
<dbReference type="GO" id="GO:0005794">
    <property type="term" value="C:Golgi apparatus"/>
    <property type="evidence" value="ECO:0007669"/>
    <property type="project" value="UniProtKB-SubCell"/>
</dbReference>
<dbReference type="InterPro" id="IPR027417">
    <property type="entry name" value="P-loop_NTPase"/>
</dbReference>
<comment type="subcellular location">
    <subcellularLocation>
        <location evidence="3">Cytoplasm</location>
        <location evidence="3">Cytosol</location>
    </subcellularLocation>
    <subcellularLocation>
        <location evidence="2">Endoplasmic reticulum</location>
    </subcellularLocation>
    <subcellularLocation>
        <location evidence="4">Golgi apparatus</location>
    </subcellularLocation>
    <subcellularLocation>
        <location evidence="1">Mitochondrion</location>
    </subcellularLocation>
</comment>
<reference evidence="18" key="1">
    <citation type="submission" date="2019-08" db="EMBL/GenBank/DDBJ databases">
        <title>Three high-quality genomes provides insights into domestication of ducks.</title>
        <authorList>
            <person name="Hou Z.C."/>
            <person name="Zhu F."/>
            <person name="Yin Z.T."/>
            <person name="Zhang F."/>
        </authorList>
    </citation>
    <scope>NUCLEOTIDE SEQUENCE [LARGE SCALE GENOMIC DNA]</scope>
</reference>
<evidence type="ECO:0000256" key="14">
    <source>
        <dbReference type="ARBA" id="ARBA00073539"/>
    </source>
</evidence>
<evidence type="ECO:0000256" key="13">
    <source>
        <dbReference type="ARBA" id="ARBA00056809"/>
    </source>
</evidence>